<protein>
    <submittedName>
        <fullName evidence="2">Uncharacterized protein</fullName>
    </submittedName>
</protein>
<keyword evidence="3" id="KW-1185">Reference proteome</keyword>
<evidence type="ECO:0000313" key="3">
    <source>
        <dbReference type="Proteomes" id="UP000499080"/>
    </source>
</evidence>
<dbReference type="EMBL" id="BGPR01006344">
    <property type="protein sequence ID" value="GBN18157.1"/>
    <property type="molecule type" value="Genomic_DNA"/>
</dbReference>
<evidence type="ECO:0000313" key="2">
    <source>
        <dbReference type="EMBL" id="GBN18157.1"/>
    </source>
</evidence>
<sequence>MVTTVIRAYILIVFTLSWHVGKCDLRSSRSEVHNYMNKNFLTELSHPLQQSPPHTEGCGDLVTRILSSKPNSAVDLLQSNVLQMVRYGSLEREAACSSVALVICKRFPIKKSIREAPI</sequence>
<dbReference type="Proteomes" id="UP000499080">
    <property type="component" value="Unassembled WGS sequence"/>
</dbReference>
<feature type="chain" id="PRO_5021415680" evidence="1">
    <location>
        <begin position="24"/>
        <end position="118"/>
    </location>
</feature>
<comment type="caution">
    <text evidence="2">The sequence shown here is derived from an EMBL/GenBank/DDBJ whole genome shotgun (WGS) entry which is preliminary data.</text>
</comment>
<keyword evidence="1" id="KW-0732">Signal</keyword>
<reference evidence="2 3" key="1">
    <citation type="journal article" date="2019" name="Sci. Rep.">
        <title>Orb-weaving spider Araneus ventricosus genome elucidates the spidroin gene catalogue.</title>
        <authorList>
            <person name="Kono N."/>
            <person name="Nakamura H."/>
            <person name="Ohtoshi R."/>
            <person name="Moran D.A.P."/>
            <person name="Shinohara A."/>
            <person name="Yoshida Y."/>
            <person name="Fujiwara M."/>
            <person name="Mori M."/>
            <person name="Tomita M."/>
            <person name="Arakawa K."/>
        </authorList>
    </citation>
    <scope>NUCLEOTIDE SEQUENCE [LARGE SCALE GENOMIC DNA]</scope>
</reference>
<gene>
    <name evidence="2" type="ORF">AVEN_127195_1</name>
</gene>
<feature type="signal peptide" evidence="1">
    <location>
        <begin position="1"/>
        <end position="23"/>
    </location>
</feature>
<name>A0A4Y2LXK5_ARAVE</name>
<dbReference type="AlphaFoldDB" id="A0A4Y2LXK5"/>
<evidence type="ECO:0000256" key="1">
    <source>
        <dbReference type="SAM" id="SignalP"/>
    </source>
</evidence>
<organism evidence="2 3">
    <name type="scientific">Araneus ventricosus</name>
    <name type="common">Orbweaver spider</name>
    <name type="synonym">Epeira ventricosa</name>
    <dbReference type="NCBI Taxonomy" id="182803"/>
    <lineage>
        <taxon>Eukaryota</taxon>
        <taxon>Metazoa</taxon>
        <taxon>Ecdysozoa</taxon>
        <taxon>Arthropoda</taxon>
        <taxon>Chelicerata</taxon>
        <taxon>Arachnida</taxon>
        <taxon>Araneae</taxon>
        <taxon>Araneomorphae</taxon>
        <taxon>Entelegynae</taxon>
        <taxon>Araneoidea</taxon>
        <taxon>Araneidae</taxon>
        <taxon>Araneus</taxon>
    </lineage>
</organism>
<proteinExistence type="predicted"/>
<accession>A0A4Y2LXK5</accession>